<dbReference type="InterPro" id="IPR011992">
    <property type="entry name" value="EF-hand-dom_pair"/>
</dbReference>
<name>A0AAY4B811_9TELE</name>
<keyword evidence="1" id="KW-0175">Coiled coil</keyword>
<feature type="coiled-coil region" evidence="1">
    <location>
        <begin position="77"/>
        <end position="111"/>
    </location>
</feature>
<evidence type="ECO:0000313" key="4">
    <source>
        <dbReference type="Ensembl" id="ENSDCDP00010015971.1"/>
    </source>
</evidence>
<feature type="region of interest" description="Disordered" evidence="2">
    <location>
        <begin position="142"/>
        <end position="224"/>
    </location>
</feature>
<reference evidence="4" key="3">
    <citation type="submission" date="2025-09" db="UniProtKB">
        <authorList>
            <consortium name="Ensembl"/>
        </authorList>
    </citation>
    <scope>IDENTIFICATION</scope>
</reference>
<dbReference type="Pfam" id="PF25999">
    <property type="entry name" value="SYNRG_C"/>
    <property type="match status" value="1"/>
</dbReference>
<dbReference type="Ensembl" id="ENSDCDT00010016940.1">
    <property type="protein sequence ID" value="ENSDCDP00010015971.1"/>
    <property type="gene ID" value="ENSDCDG00010007287.1"/>
</dbReference>
<reference evidence="4 5" key="1">
    <citation type="submission" date="2020-06" db="EMBL/GenBank/DDBJ databases">
        <authorList>
            <consortium name="Wellcome Sanger Institute Data Sharing"/>
        </authorList>
    </citation>
    <scope>NUCLEOTIDE SEQUENCE [LARGE SCALE GENOMIC DNA]</scope>
</reference>
<feature type="domain" description="EH" evidence="3">
    <location>
        <begin position="337"/>
        <end position="442"/>
    </location>
</feature>
<dbReference type="GO" id="GO:0030130">
    <property type="term" value="C:clathrin coat of trans-Golgi network vesicle"/>
    <property type="evidence" value="ECO:0007669"/>
    <property type="project" value="TreeGrafter"/>
</dbReference>
<feature type="compositionally biased region" description="Polar residues" evidence="2">
    <location>
        <begin position="1011"/>
        <end position="1020"/>
    </location>
</feature>
<evidence type="ECO:0000256" key="1">
    <source>
        <dbReference type="SAM" id="Coils"/>
    </source>
</evidence>
<dbReference type="InterPro" id="IPR039656">
    <property type="entry name" value="SYNRG"/>
</dbReference>
<evidence type="ECO:0000259" key="3">
    <source>
        <dbReference type="PROSITE" id="PS50031"/>
    </source>
</evidence>
<dbReference type="GeneTree" id="ENSGT00390000010789"/>
<protein>
    <recommendedName>
        <fullName evidence="3">EH domain-containing protein</fullName>
    </recommendedName>
</protein>
<dbReference type="InterPro" id="IPR059024">
    <property type="entry name" value="SYNRG_C"/>
</dbReference>
<gene>
    <name evidence="4" type="primary">SYNRG</name>
</gene>
<evidence type="ECO:0000313" key="5">
    <source>
        <dbReference type="Proteomes" id="UP000694580"/>
    </source>
</evidence>
<organism evidence="4 5">
    <name type="scientific">Denticeps clupeoides</name>
    <name type="common">denticle herring</name>
    <dbReference type="NCBI Taxonomy" id="299321"/>
    <lineage>
        <taxon>Eukaryota</taxon>
        <taxon>Metazoa</taxon>
        <taxon>Chordata</taxon>
        <taxon>Craniata</taxon>
        <taxon>Vertebrata</taxon>
        <taxon>Euteleostomi</taxon>
        <taxon>Actinopterygii</taxon>
        <taxon>Neopterygii</taxon>
        <taxon>Teleostei</taxon>
        <taxon>Clupei</taxon>
        <taxon>Clupeiformes</taxon>
        <taxon>Denticipitoidei</taxon>
        <taxon>Denticipitidae</taxon>
        <taxon>Denticeps</taxon>
    </lineage>
</organism>
<evidence type="ECO:0000256" key="2">
    <source>
        <dbReference type="SAM" id="MobiDB-lite"/>
    </source>
</evidence>
<feature type="region of interest" description="Disordered" evidence="2">
    <location>
        <begin position="594"/>
        <end position="641"/>
    </location>
</feature>
<feature type="compositionally biased region" description="Pro residues" evidence="2">
    <location>
        <begin position="660"/>
        <end position="669"/>
    </location>
</feature>
<dbReference type="InterPro" id="IPR000261">
    <property type="entry name" value="EH_dom"/>
</dbReference>
<feature type="region of interest" description="Disordered" evidence="2">
    <location>
        <begin position="987"/>
        <end position="1042"/>
    </location>
</feature>
<feature type="compositionally biased region" description="Low complexity" evidence="2">
    <location>
        <begin position="198"/>
        <end position="212"/>
    </location>
</feature>
<dbReference type="PANTHER" id="PTHR15463:SF2">
    <property type="entry name" value="SYNERGIN GAMMA"/>
    <property type="match status" value="1"/>
</dbReference>
<feature type="region of interest" description="Disordered" evidence="2">
    <location>
        <begin position="489"/>
        <end position="547"/>
    </location>
</feature>
<feature type="compositionally biased region" description="Low complexity" evidence="2">
    <location>
        <begin position="162"/>
        <end position="176"/>
    </location>
</feature>
<dbReference type="PROSITE" id="PS50031">
    <property type="entry name" value="EH"/>
    <property type="match status" value="1"/>
</dbReference>
<keyword evidence="5" id="KW-1185">Reference proteome</keyword>
<dbReference type="Gene3D" id="1.10.238.10">
    <property type="entry name" value="EF-hand"/>
    <property type="match status" value="1"/>
</dbReference>
<feature type="compositionally biased region" description="Polar residues" evidence="2">
    <location>
        <begin position="152"/>
        <end position="161"/>
    </location>
</feature>
<accession>A0AAY4B811</accession>
<proteinExistence type="predicted"/>
<dbReference type="SUPFAM" id="SSF47473">
    <property type="entry name" value="EF-hand"/>
    <property type="match status" value="1"/>
</dbReference>
<feature type="region of interest" description="Disordered" evidence="2">
    <location>
        <begin position="655"/>
        <end position="678"/>
    </location>
</feature>
<dbReference type="Pfam" id="PF12763">
    <property type="entry name" value="EH"/>
    <property type="match status" value="1"/>
</dbReference>
<feature type="compositionally biased region" description="Pro residues" evidence="2">
    <location>
        <begin position="620"/>
        <end position="634"/>
    </location>
</feature>
<dbReference type="PANTHER" id="PTHR15463">
    <property type="entry name" value="AP1 GAMMA SUBUNIT BINDING PROTEIN 1"/>
    <property type="match status" value="1"/>
</dbReference>
<sequence>MMAIPQQQQQQQQGFPMVPVMQPNMQGMMGMNFGGQLGPGAMPLQAAMPLGMQPAAVPFMGPPQFLGLRGPAPQYPADLQKQMAEEHQKRLEQQQRLLDEDRKRRQFEEQKQKLRLLSSVKPKMGEKSRDDALEAIKGNLDGFSRDAKMHPTPSTHTKQPDSSPLHSSSSVLSHSLTPAFPDDHDDEFSDFMQGPTDSSSSVPPFPSSSSSSTNPVNKRALHPSQTAPTLPAIHHSAVISSSQPAQGPSLEEKLLLSCDLSAAKKARVPFKSRPPAQLGPIARLSARSQASDRACDLVVDATSDPADAPPQAPGAGGVAVFPQQDHIQPMVPAWLYNDSLVPDMFKKVLEFTMTPAGIDTAKLYPILMSSGLPREALGQIWASANRTTPGKLTKEELYTVLALIGVAQSGLPVMSLDILGQFPTPPVPNLPALTMVMPSVLPQQQQPIMAPPPVSLAMAAPTPSVMGIAPNPPPAQPPNAFIANFPPVQATKTDDDDFQDFQEAPKAGGTDDSFADFQAESGGNFPNLAAPRSSAPPMLTPVSGSSSSDKYAAFKQLSADVPAEATPTASADFGDKYSVFRELQQPADRKLAGDGFADFKSGGGDDGFTDFKTADSISPLDPPDPPKIFPPTRPAHPVSHPKNPLNMADLDLFSTLTPTDPRPAPPPSLLPRLPAGGGPAADDFGDFALFGSSSSNAEVVGGTGPSFSGSGSAAGVAQDDFADFMAFGSSGEAKGDRRSSGTAQGRPGADKYDVFKQLSLEGGLGSYDDGGGKDGGAVSGSFSSLRSDTDDFADFQSSKFCTALGASERSLVDKMSVFKHAKEDTASVKSLDLPSIGGSSVGKEDSEDALSVQLDMKLSDVGGDLKHVMSDSSLDLPGLSAHQPPAAEVDDLKFDPFGMSSMGGLTSCDWSDREDGLSDQGQRLQTAGFGSEVGVFPSSAIIHRKETLFGSSENITHTISAKVTTFSSEEAGSDDKFQALADFGSGEQSVVDDSDDFGDFASTVSEKSDSPPATTETGTEVMQGEPSDDMVTCQGDKPKFGKSDFLKASSQAKVKSSEEMIQSELATFDLSVQGSHKRSHSLGEKEMPRSSPTPSPAPEQQFRDRSNTLSDRPALPVIRDKYKDLTGEVEESERYAYEWERCLESALQVINTANNTLNSISSSNVCTEVIQSAQGMEYLLGVVEVYRVTRRVELAVKAIAVCSEKLQELLKDINRVWNNLIGFMSLANLTPDESSLDFSSCVLRHGIKNAKELACGVCLLNVESRSKKKEERSILGRLIKRAFNSETDNFRLTYGGHQYHASCANFWINCVEPKPPGLVLPDLL</sequence>
<reference evidence="4" key="2">
    <citation type="submission" date="2025-08" db="UniProtKB">
        <authorList>
            <consortium name="Ensembl"/>
        </authorList>
    </citation>
    <scope>IDENTIFICATION</scope>
</reference>
<dbReference type="Proteomes" id="UP000694580">
    <property type="component" value="Chromosome 13"/>
</dbReference>
<feature type="region of interest" description="Disordered" evidence="2">
    <location>
        <begin position="1072"/>
        <end position="1110"/>
    </location>
</feature>
<feature type="region of interest" description="Disordered" evidence="2">
    <location>
        <begin position="727"/>
        <end position="752"/>
    </location>
</feature>